<dbReference type="Proteomes" id="UP000076874">
    <property type="component" value="Unassembled WGS sequence"/>
</dbReference>
<organism evidence="3 4">
    <name type="scientific">Niveomyces insectorum RCEF 264</name>
    <dbReference type="NCBI Taxonomy" id="1081102"/>
    <lineage>
        <taxon>Eukaryota</taxon>
        <taxon>Fungi</taxon>
        <taxon>Dikarya</taxon>
        <taxon>Ascomycota</taxon>
        <taxon>Pezizomycotina</taxon>
        <taxon>Sordariomycetes</taxon>
        <taxon>Hypocreomycetidae</taxon>
        <taxon>Hypocreales</taxon>
        <taxon>Cordycipitaceae</taxon>
        <taxon>Niveomyces</taxon>
    </lineage>
</organism>
<proteinExistence type="predicted"/>
<feature type="compositionally biased region" description="Basic and acidic residues" evidence="2">
    <location>
        <begin position="115"/>
        <end position="129"/>
    </location>
</feature>
<evidence type="ECO:0000256" key="2">
    <source>
        <dbReference type="SAM" id="MobiDB-lite"/>
    </source>
</evidence>
<feature type="region of interest" description="Disordered" evidence="2">
    <location>
        <begin position="90"/>
        <end position="155"/>
    </location>
</feature>
<dbReference type="InterPro" id="IPR040357">
    <property type="entry name" value="Vma22/CCDC115"/>
</dbReference>
<gene>
    <name evidence="3" type="ORF">SPI_02515</name>
</gene>
<dbReference type="OrthoDB" id="408631at2759"/>
<dbReference type="STRING" id="1081102.A0A162KBR6"/>
<feature type="compositionally biased region" description="Polar residues" evidence="2">
    <location>
        <begin position="224"/>
        <end position="234"/>
    </location>
</feature>
<dbReference type="AlphaFoldDB" id="A0A162KBR6"/>
<evidence type="ECO:0000313" key="3">
    <source>
        <dbReference type="EMBL" id="OAA65728.1"/>
    </source>
</evidence>
<dbReference type="PANTHER" id="PTHR31996:SF2">
    <property type="entry name" value="COILED-COIL DOMAIN-CONTAINING PROTEIN 115"/>
    <property type="match status" value="1"/>
</dbReference>
<dbReference type="GO" id="GO:0070072">
    <property type="term" value="P:vacuolar proton-transporting V-type ATPase complex assembly"/>
    <property type="evidence" value="ECO:0007669"/>
    <property type="project" value="InterPro"/>
</dbReference>
<dbReference type="GO" id="GO:0051082">
    <property type="term" value="F:unfolded protein binding"/>
    <property type="evidence" value="ECO:0007669"/>
    <property type="project" value="TreeGrafter"/>
</dbReference>
<evidence type="ECO:0000256" key="1">
    <source>
        <dbReference type="ARBA" id="ARBA00093634"/>
    </source>
</evidence>
<dbReference type="GO" id="GO:1990871">
    <property type="term" value="C:Vma12-Vma22 assembly complex"/>
    <property type="evidence" value="ECO:0007669"/>
    <property type="project" value="TreeGrafter"/>
</dbReference>
<comment type="caution">
    <text evidence="3">The sequence shown here is derived from an EMBL/GenBank/DDBJ whole genome shotgun (WGS) entry which is preliminary data.</text>
</comment>
<feature type="compositionally biased region" description="Acidic residues" evidence="2">
    <location>
        <begin position="103"/>
        <end position="114"/>
    </location>
</feature>
<accession>A0A162KBR6</accession>
<dbReference type="PANTHER" id="PTHR31996">
    <property type="entry name" value="COILED-COIL DOMAIN-CONTAINING PROTEIN 115"/>
    <property type="match status" value="1"/>
</dbReference>
<sequence length="234" mass="25693">MALDTVDDLLAKYLVLLHEYTRLRTLLASSQTRLYGHLARANFAAERGFRYGSDHYDGRMQATARLRIAAGSDGSGSAPSSEALSFLVTRQGEDKDGRVTQQNEEEEEEEEEETKTEQKETVGQRKGLETNEVNGARAKKAEKTTKRTGPPRDPLRWFGVLTPMALRQAQQEAVQVVDNIVPQLASLSAEMAAVEIAVRRARKKRARAAGGRTSGSESKENSCPLPSQQTASSS</sequence>
<reference evidence="3 4" key="1">
    <citation type="journal article" date="2016" name="Genome Biol. Evol.">
        <title>Divergent and convergent evolution of fungal pathogenicity.</title>
        <authorList>
            <person name="Shang Y."/>
            <person name="Xiao G."/>
            <person name="Zheng P."/>
            <person name="Cen K."/>
            <person name="Zhan S."/>
            <person name="Wang C."/>
        </authorList>
    </citation>
    <scope>NUCLEOTIDE SEQUENCE [LARGE SCALE GENOMIC DNA]</scope>
    <source>
        <strain evidence="3 4">RCEF 264</strain>
    </source>
</reference>
<feature type="region of interest" description="Disordered" evidence="2">
    <location>
        <begin position="202"/>
        <end position="234"/>
    </location>
</feature>
<evidence type="ECO:0000313" key="4">
    <source>
        <dbReference type="Proteomes" id="UP000076874"/>
    </source>
</evidence>
<protein>
    <recommendedName>
        <fullName evidence="1">Vacuolar ATPase assembly protein VMA22</fullName>
    </recommendedName>
</protein>
<dbReference type="Pfam" id="PF21730">
    <property type="entry name" value="Vma22_CCDC115"/>
    <property type="match status" value="1"/>
</dbReference>
<keyword evidence="4" id="KW-1185">Reference proteome</keyword>
<name>A0A162KBR6_9HYPO</name>
<dbReference type="EMBL" id="AZHD01000003">
    <property type="protein sequence ID" value="OAA65728.1"/>
    <property type="molecule type" value="Genomic_DNA"/>
</dbReference>